<comment type="caution">
    <text evidence="2">The sequence shown here is derived from an EMBL/GenBank/DDBJ whole genome shotgun (WGS) entry which is preliminary data.</text>
</comment>
<dbReference type="Proteomes" id="UP000682733">
    <property type="component" value="Unassembled WGS sequence"/>
</dbReference>
<dbReference type="EMBL" id="CAJOBA010050576">
    <property type="protein sequence ID" value="CAF4235768.1"/>
    <property type="molecule type" value="Genomic_DNA"/>
</dbReference>
<dbReference type="EMBL" id="CAJOBC010094679">
    <property type="protein sequence ID" value="CAF4426984.1"/>
    <property type="molecule type" value="Genomic_DNA"/>
</dbReference>
<protein>
    <submittedName>
        <fullName evidence="2">Uncharacterized protein</fullName>
    </submittedName>
</protein>
<reference evidence="2" key="1">
    <citation type="submission" date="2021-02" db="EMBL/GenBank/DDBJ databases">
        <authorList>
            <person name="Nowell W R."/>
        </authorList>
    </citation>
    <scope>NUCLEOTIDE SEQUENCE</scope>
</reference>
<evidence type="ECO:0000313" key="5">
    <source>
        <dbReference type="Proteomes" id="UP000663829"/>
    </source>
</evidence>
<keyword evidence="5" id="KW-1185">Reference proteome</keyword>
<evidence type="ECO:0000313" key="1">
    <source>
        <dbReference type="EMBL" id="CAF1439152.1"/>
    </source>
</evidence>
<dbReference type="EMBL" id="CAJNOK010028777">
    <property type="protein sequence ID" value="CAF1439152.1"/>
    <property type="molecule type" value="Genomic_DNA"/>
</dbReference>
<dbReference type="Proteomes" id="UP000681722">
    <property type="component" value="Unassembled WGS sequence"/>
</dbReference>
<dbReference type="Proteomes" id="UP000663829">
    <property type="component" value="Unassembled WGS sequence"/>
</dbReference>
<evidence type="ECO:0000313" key="3">
    <source>
        <dbReference type="EMBL" id="CAF4235768.1"/>
    </source>
</evidence>
<evidence type="ECO:0000313" key="2">
    <source>
        <dbReference type="EMBL" id="CAF1564984.1"/>
    </source>
</evidence>
<proteinExistence type="predicted"/>
<gene>
    <name evidence="2" type="ORF">GPM918_LOCUS40017</name>
    <name evidence="1" type="ORF">OVA965_LOCUS34368</name>
    <name evidence="4" type="ORF">SRO942_LOCUS40930</name>
    <name evidence="3" type="ORF">TMI583_LOCUS35284</name>
</gene>
<accession>A0A815Y1U6</accession>
<dbReference type="AlphaFoldDB" id="A0A815Y1U6"/>
<name>A0A815Y1U6_9BILA</name>
<sequence length="185" mass="20616">MYYDNRCPALIEYRKALVFHLIEKNLLPNQCQIPRVFRSRMNQVQSVVQSVSAVKNLPTFQANNNTNSNPSAPRSQYTSALPGAVPPMNYASATSNFALLPLPLAAAPAVRSVSSNFVSPDSFNMLLQKLNNLHIENSKLLVSISQQIKTMNMSGQCVERKLDQITQVVNSIIISRHATVPVLYW</sequence>
<dbReference type="EMBL" id="CAJNOQ010028900">
    <property type="protein sequence ID" value="CAF1564984.1"/>
    <property type="molecule type" value="Genomic_DNA"/>
</dbReference>
<organism evidence="2 5">
    <name type="scientific">Didymodactylos carnosus</name>
    <dbReference type="NCBI Taxonomy" id="1234261"/>
    <lineage>
        <taxon>Eukaryota</taxon>
        <taxon>Metazoa</taxon>
        <taxon>Spiralia</taxon>
        <taxon>Gnathifera</taxon>
        <taxon>Rotifera</taxon>
        <taxon>Eurotatoria</taxon>
        <taxon>Bdelloidea</taxon>
        <taxon>Philodinida</taxon>
        <taxon>Philodinidae</taxon>
        <taxon>Didymodactylos</taxon>
    </lineage>
</organism>
<evidence type="ECO:0000313" key="4">
    <source>
        <dbReference type="EMBL" id="CAF4426984.1"/>
    </source>
</evidence>
<dbReference type="Proteomes" id="UP000677228">
    <property type="component" value="Unassembled WGS sequence"/>
</dbReference>